<dbReference type="Pfam" id="PF05327">
    <property type="entry name" value="RRN3"/>
    <property type="match status" value="1"/>
</dbReference>
<keyword evidence="4" id="KW-1185">Reference proteome</keyword>
<protein>
    <submittedName>
        <fullName evidence="5">TLC domain-containing protein</fullName>
    </submittedName>
</protein>
<reference evidence="2 4" key="2">
    <citation type="submission" date="2018-11" db="EMBL/GenBank/DDBJ databases">
        <authorList>
            <consortium name="Pathogen Informatics"/>
        </authorList>
    </citation>
    <scope>NUCLEOTIDE SEQUENCE [LARGE SCALE GENOMIC DNA]</scope>
</reference>
<organism evidence="3 5">
    <name type="scientific">Dracunculus medinensis</name>
    <name type="common">Guinea worm</name>
    <dbReference type="NCBI Taxonomy" id="318479"/>
    <lineage>
        <taxon>Eukaryota</taxon>
        <taxon>Metazoa</taxon>
        <taxon>Ecdysozoa</taxon>
        <taxon>Nematoda</taxon>
        <taxon>Chromadorea</taxon>
        <taxon>Rhabditida</taxon>
        <taxon>Spirurina</taxon>
        <taxon>Dracunculoidea</taxon>
        <taxon>Dracunculidae</taxon>
        <taxon>Dracunculus</taxon>
    </lineage>
</organism>
<dbReference type="EMBL" id="UYYG01000042">
    <property type="protein sequence ID" value="VDN52041.1"/>
    <property type="molecule type" value="Genomic_DNA"/>
</dbReference>
<dbReference type="PANTHER" id="PTHR12790">
    <property type="entry name" value="TRANSCRIPTION INITIATION FACTOR IA RRN3"/>
    <property type="match status" value="1"/>
</dbReference>
<dbReference type="InterPro" id="IPR007991">
    <property type="entry name" value="RNA_pol_I_trans_ini_fac_RRN3"/>
</dbReference>
<dbReference type="GO" id="GO:0005634">
    <property type="term" value="C:nucleus"/>
    <property type="evidence" value="ECO:0007669"/>
    <property type="project" value="TreeGrafter"/>
</dbReference>
<dbReference type="GO" id="GO:0006361">
    <property type="term" value="P:transcription initiation at RNA polymerase I promoter"/>
    <property type="evidence" value="ECO:0007669"/>
    <property type="project" value="InterPro"/>
</dbReference>
<evidence type="ECO:0000313" key="2">
    <source>
        <dbReference type="EMBL" id="VDN52041.1"/>
    </source>
</evidence>
<dbReference type="GO" id="GO:0001181">
    <property type="term" value="F:RNA polymerase I general transcription initiation factor activity"/>
    <property type="evidence" value="ECO:0007669"/>
    <property type="project" value="InterPro"/>
</dbReference>
<dbReference type="PANTHER" id="PTHR12790:SF0">
    <property type="entry name" value="RNA POLYMERASE I-SPECIFIC TRANSCRIPTION INITIATION FACTOR RRN3-RELATED"/>
    <property type="match status" value="1"/>
</dbReference>
<evidence type="ECO:0000313" key="3">
    <source>
        <dbReference type="Proteomes" id="UP000038040"/>
    </source>
</evidence>
<dbReference type="Proteomes" id="UP000038040">
    <property type="component" value="Unplaced"/>
</dbReference>
<dbReference type="Proteomes" id="UP000274756">
    <property type="component" value="Unassembled WGS sequence"/>
</dbReference>
<evidence type="ECO:0000313" key="5">
    <source>
        <dbReference type="WBParaSite" id="DME_0000788901-mRNA-1"/>
    </source>
</evidence>
<accession>A0A0N4UJP4</accession>
<dbReference type="AlphaFoldDB" id="A0A0N4UJP4"/>
<dbReference type="WBParaSite" id="DME_0000788901-mRNA-1">
    <property type="protein sequence ID" value="DME_0000788901-mRNA-1"/>
    <property type="gene ID" value="DME_0000788901"/>
</dbReference>
<comment type="similarity">
    <text evidence="1">Belongs to the RRN3 family.</text>
</comment>
<dbReference type="GO" id="GO:0001042">
    <property type="term" value="F:RNA polymerase I core binding"/>
    <property type="evidence" value="ECO:0007669"/>
    <property type="project" value="TreeGrafter"/>
</dbReference>
<proteinExistence type="inferred from homology"/>
<gene>
    <name evidence="2" type="ORF">DME_LOCUS2014</name>
</gene>
<evidence type="ECO:0000256" key="1">
    <source>
        <dbReference type="ARBA" id="ARBA00010098"/>
    </source>
</evidence>
<evidence type="ECO:0000313" key="4">
    <source>
        <dbReference type="Proteomes" id="UP000274756"/>
    </source>
</evidence>
<reference evidence="5" key="1">
    <citation type="submission" date="2016-04" db="UniProtKB">
        <authorList>
            <consortium name="WormBaseParasite"/>
        </authorList>
    </citation>
    <scope>IDENTIFICATION</scope>
</reference>
<sequence length="260" mass="30651">MGDGFLYVILHNYSERFMDSLWVIINRPRQRINDWKKSHGAACFLGSLLSRAAFIDFRTSMYWMEKLMKWCHNYVNQAFDLSSNVVAGDLCHGTFYAVCQALIVTFCFRYHEFVKYNELSKIRHWGLGRVINCSLEPLVYIDRLIAFCFASISRSLQLVYCHHVIRLVTNDKVPFEPYFPFDSYSLERCIFLITLLSYEFINSLIRRFSPLADDKIRLKNEIYHFGKKCAIRDNDSESMDFLDDVSRDQEMFGGISFIFI</sequence>
<dbReference type="OrthoDB" id="26970at2759"/>
<dbReference type="STRING" id="318479.A0A0N4UJP4"/>
<name>A0A0N4UJP4_DRAME</name>